<dbReference type="AlphaFoldDB" id="A0A2V1GY75"/>
<dbReference type="SUPFAM" id="SSF56935">
    <property type="entry name" value="Porins"/>
    <property type="match status" value="1"/>
</dbReference>
<evidence type="ECO:0000313" key="3">
    <source>
        <dbReference type="Proteomes" id="UP000244906"/>
    </source>
</evidence>
<keyword evidence="1" id="KW-0732">Signal</keyword>
<proteinExistence type="predicted"/>
<evidence type="ECO:0000256" key="1">
    <source>
        <dbReference type="SAM" id="SignalP"/>
    </source>
</evidence>
<organism evidence="2 3">
    <name type="scientific">Pelagibaculum spongiae</name>
    <dbReference type="NCBI Taxonomy" id="2080658"/>
    <lineage>
        <taxon>Bacteria</taxon>
        <taxon>Pseudomonadati</taxon>
        <taxon>Pseudomonadota</taxon>
        <taxon>Gammaproteobacteria</taxon>
        <taxon>Oceanospirillales</taxon>
        <taxon>Pelagibaculum</taxon>
    </lineage>
</organism>
<dbReference type="InterPro" id="IPR023614">
    <property type="entry name" value="Porin_dom_sf"/>
</dbReference>
<name>A0A2V1GY75_9GAMM</name>
<accession>A0A2V1GY75</accession>
<evidence type="ECO:0008006" key="4">
    <source>
        <dbReference type="Google" id="ProtNLM"/>
    </source>
</evidence>
<feature type="chain" id="PRO_5016015941" description="Zinc-regulated TonB-dependent outer membrane receptor" evidence="1">
    <location>
        <begin position="27"/>
        <end position="419"/>
    </location>
</feature>
<protein>
    <recommendedName>
        <fullName evidence="4">Zinc-regulated TonB-dependent outer membrane receptor</fullName>
    </recommendedName>
</protein>
<dbReference type="Gene3D" id="2.40.160.10">
    <property type="entry name" value="Porin"/>
    <property type="match status" value="1"/>
</dbReference>
<dbReference type="EMBL" id="QDDL01000001">
    <property type="protein sequence ID" value="PVZ72034.1"/>
    <property type="molecule type" value="Genomic_DNA"/>
</dbReference>
<dbReference type="Proteomes" id="UP000244906">
    <property type="component" value="Unassembled WGS sequence"/>
</dbReference>
<keyword evidence="3" id="KW-1185">Reference proteome</keyword>
<sequence length="419" mass="45677">MFVKYRSYSLLVAALGTATLASSALAADGKISSNQFNPAISLILDARYTDLDQTELELPGFQLGGEAGLPEKGFSTGHNELTISANIDDRFYGSLNTAIIYSNGETEIELEEAYIETLGLGSGLTIKGGQFFSGFGYLNGIHDHAHDFADTPLVYDALFGGHLKDTGVQLRWLAPTDFYLLLGAEVTSGSEYPSGENADNNKGRTLFAKTGGDFGVSSSWQLGASYYQSKFDVREAGGGHHHGGEEAPEADNELLNGEVDVSGIDFVYKWAPNGNGKQRNFKLQAEYLIRNEKADAEFTEDSNSAEAAYDGEQSGYYVQAIYQFMPSWRVGARYDAIEADNKISSFVDNGVDQDEFLEESGLGAEGKPNRSSVMVDYAPSHFSRLRLQYSKLENGHGEKDDQIMLQYTMSLGSHGAHSY</sequence>
<comment type="caution">
    <text evidence="2">The sequence shown here is derived from an EMBL/GenBank/DDBJ whole genome shotgun (WGS) entry which is preliminary data.</text>
</comment>
<feature type="signal peptide" evidence="1">
    <location>
        <begin position="1"/>
        <end position="26"/>
    </location>
</feature>
<reference evidence="2 3" key="1">
    <citation type="submission" date="2018-04" db="EMBL/GenBank/DDBJ databases">
        <title>Thalassorhabdus spongiae gen. nov., sp. nov., isolated from a marine sponge in South-West Iceland.</title>
        <authorList>
            <person name="Knobloch S."/>
            <person name="Daussin A."/>
            <person name="Johannsson R."/>
            <person name="Marteinsson V.T."/>
        </authorList>
    </citation>
    <scope>NUCLEOTIDE SEQUENCE [LARGE SCALE GENOMIC DNA]</scope>
    <source>
        <strain evidence="2 3">Hp12</strain>
    </source>
</reference>
<gene>
    <name evidence="2" type="ORF">DC094_03160</name>
</gene>
<evidence type="ECO:0000313" key="2">
    <source>
        <dbReference type="EMBL" id="PVZ72034.1"/>
    </source>
</evidence>